<keyword evidence="5 6" id="KW-0472">Membrane</keyword>
<feature type="transmembrane region" description="Helical" evidence="6">
    <location>
        <begin position="303"/>
        <end position="320"/>
    </location>
</feature>
<dbReference type="PROSITE" id="PS51257">
    <property type="entry name" value="PROKAR_LIPOPROTEIN"/>
    <property type="match status" value="1"/>
</dbReference>
<dbReference type="PANTHER" id="PTHR30619">
    <property type="entry name" value="DNA INTERNALIZATION/COMPETENCE PROTEIN COMEC/REC2"/>
    <property type="match status" value="1"/>
</dbReference>
<gene>
    <name evidence="9" type="ORF">ESB04_08845</name>
</gene>
<feature type="transmembrane region" description="Helical" evidence="6">
    <location>
        <begin position="258"/>
        <end position="282"/>
    </location>
</feature>
<evidence type="ECO:0000256" key="4">
    <source>
        <dbReference type="ARBA" id="ARBA00022989"/>
    </source>
</evidence>
<feature type="domain" description="DUF4131" evidence="8">
    <location>
        <begin position="9"/>
        <end position="160"/>
    </location>
</feature>
<dbReference type="AlphaFoldDB" id="A0A4V1M5B5"/>
<evidence type="ECO:0000256" key="1">
    <source>
        <dbReference type="ARBA" id="ARBA00004651"/>
    </source>
</evidence>
<dbReference type="Proteomes" id="UP000289455">
    <property type="component" value="Unassembled WGS sequence"/>
</dbReference>
<dbReference type="GO" id="GO:0005886">
    <property type="term" value="C:plasma membrane"/>
    <property type="evidence" value="ECO:0007669"/>
    <property type="project" value="UniProtKB-SubCell"/>
</dbReference>
<dbReference type="OrthoDB" id="9761531at2"/>
<feature type="transmembrane region" description="Helical" evidence="6">
    <location>
        <begin position="30"/>
        <end position="46"/>
    </location>
</feature>
<feature type="transmembrane region" description="Helical" evidence="6">
    <location>
        <begin position="463"/>
        <end position="484"/>
    </location>
</feature>
<feature type="transmembrane region" description="Helical" evidence="6">
    <location>
        <begin position="424"/>
        <end position="443"/>
    </location>
</feature>
<evidence type="ECO:0000259" key="7">
    <source>
        <dbReference type="Pfam" id="PF03772"/>
    </source>
</evidence>
<reference evidence="9 10" key="1">
    <citation type="submission" date="2019-01" db="EMBL/GenBank/DDBJ databases">
        <title>Cytophagaceae bacterium strain CAR-16.</title>
        <authorList>
            <person name="Chen W.-M."/>
        </authorList>
    </citation>
    <scope>NUCLEOTIDE SEQUENCE [LARGE SCALE GENOMIC DNA]</scope>
    <source>
        <strain evidence="9 10">CAR-16</strain>
    </source>
</reference>
<evidence type="ECO:0000256" key="6">
    <source>
        <dbReference type="SAM" id="Phobius"/>
    </source>
</evidence>
<keyword evidence="4 6" id="KW-1133">Transmembrane helix</keyword>
<keyword evidence="10" id="KW-1185">Reference proteome</keyword>
<organism evidence="9 10">
    <name type="scientific">Aquirufa rosea</name>
    <dbReference type="NCBI Taxonomy" id="2509241"/>
    <lineage>
        <taxon>Bacteria</taxon>
        <taxon>Pseudomonadati</taxon>
        <taxon>Bacteroidota</taxon>
        <taxon>Cytophagia</taxon>
        <taxon>Cytophagales</taxon>
        <taxon>Flectobacillaceae</taxon>
        <taxon>Aquirufa</taxon>
    </lineage>
</organism>
<evidence type="ECO:0000313" key="9">
    <source>
        <dbReference type="EMBL" id="RXK48146.1"/>
    </source>
</evidence>
<evidence type="ECO:0000256" key="5">
    <source>
        <dbReference type="ARBA" id="ARBA00023136"/>
    </source>
</evidence>
<dbReference type="InterPro" id="IPR004477">
    <property type="entry name" value="ComEC_N"/>
</dbReference>
<dbReference type="RefSeq" id="WP_129027381.1">
    <property type="nucleotide sequence ID" value="NZ_SDHY01000005.1"/>
</dbReference>
<feature type="transmembrane region" description="Helical" evidence="6">
    <location>
        <begin position="7"/>
        <end position="24"/>
    </location>
</feature>
<feature type="transmembrane region" description="Helical" evidence="6">
    <location>
        <begin position="219"/>
        <end position="246"/>
    </location>
</feature>
<evidence type="ECO:0000256" key="3">
    <source>
        <dbReference type="ARBA" id="ARBA00022692"/>
    </source>
</evidence>
<protein>
    <submittedName>
        <fullName evidence="9">ComEC family competence protein</fullName>
    </submittedName>
</protein>
<dbReference type="InterPro" id="IPR052159">
    <property type="entry name" value="Competence_DNA_uptake"/>
</dbReference>
<accession>A0A4V1M5B5</accession>
<sequence>MTIAVDRILYLSIGILACLVPFLFGPYKRLLISFMFILLFFSLALLRSKDVSAKYQKLPIKQVIAFRFRVASTPLVKSKSYALMGEIVNFLDYQGRWHKTKSLGQFYLDKKAKLPQIGETYLSTIKLQSIRPSAFPFGQNWPQYYARKGIYVTAYLPSQSFILESYSKEFSWRLLFDRWQKIFVEHLHRGLQSDRNQAVASTMLLSAHEAIDFETQKTYAALGAIHILSVSGMHVGILWMCIQFLLKFIPFRGPTFRFLNFMIPLCIIWVYAGITGFSAPVLRASGMFTVLFFARNFRFNENSINLLSFTAFVLLVWNPLQLFDVGFQLSFLAVLGILLFNTPLQSIWTPKSKNFIISYLLESIWSITTVAISAQLLSFPWILFYFHQFPHVGVLLFANPFLTLFSSLSLILGMLFLTAAPLMAAWGFMSIYHFLAKIFEFSLNCLHDFMFWVDTKFHPTIPFLHWESWMTYAYYGILLLGILWWRIRYVLLLKIGILLLTISVLVYQWGHWNALKHQQFAYLAQYKGMPVWLTIQGLKAQLIGPAQMKKDPPWIQSSISPVLAHHFVRDTTLVFWREEINYSWHWKGKLFYFAQHAKMKIPKVMDVLVIPSQLKRDVFKGISYHPTAKWIWTHSFSGFYLHKFNETGYLPAKQFALDSMSAISF</sequence>
<proteinExistence type="predicted"/>
<feature type="transmembrane region" description="Helical" evidence="6">
    <location>
        <begin position="392"/>
        <end position="417"/>
    </location>
</feature>
<dbReference type="EMBL" id="SDHY01000005">
    <property type="protein sequence ID" value="RXK48146.1"/>
    <property type="molecule type" value="Genomic_DNA"/>
</dbReference>
<evidence type="ECO:0000256" key="2">
    <source>
        <dbReference type="ARBA" id="ARBA00022475"/>
    </source>
</evidence>
<name>A0A4V1M5B5_9BACT</name>
<dbReference type="Pfam" id="PF13567">
    <property type="entry name" value="DUF4131"/>
    <property type="match status" value="1"/>
</dbReference>
<dbReference type="InterPro" id="IPR025405">
    <property type="entry name" value="DUF4131"/>
</dbReference>
<dbReference type="PANTHER" id="PTHR30619:SF1">
    <property type="entry name" value="RECOMBINATION PROTEIN 2"/>
    <property type="match status" value="1"/>
</dbReference>
<dbReference type="Pfam" id="PF03772">
    <property type="entry name" value="Competence"/>
    <property type="match status" value="1"/>
</dbReference>
<dbReference type="NCBIfam" id="TIGR00360">
    <property type="entry name" value="ComEC_N-term"/>
    <property type="match status" value="1"/>
</dbReference>
<feature type="transmembrane region" description="Helical" evidence="6">
    <location>
        <begin position="326"/>
        <end position="344"/>
    </location>
</feature>
<comment type="subcellular location">
    <subcellularLocation>
        <location evidence="1">Cell membrane</location>
        <topology evidence="1">Multi-pass membrane protein</topology>
    </subcellularLocation>
</comment>
<comment type="caution">
    <text evidence="9">The sequence shown here is derived from an EMBL/GenBank/DDBJ whole genome shotgun (WGS) entry which is preliminary data.</text>
</comment>
<feature type="domain" description="ComEC/Rec2-related protein" evidence="7">
    <location>
        <begin position="204"/>
        <end position="486"/>
    </location>
</feature>
<keyword evidence="2" id="KW-1003">Cell membrane</keyword>
<keyword evidence="3 6" id="KW-0812">Transmembrane</keyword>
<evidence type="ECO:0000313" key="10">
    <source>
        <dbReference type="Proteomes" id="UP000289455"/>
    </source>
</evidence>
<feature type="transmembrane region" description="Helical" evidence="6">
    <location>
        <begin position="364"/>
        <end position="386"/>
    </location>
</feature>
<evidence type="ECO:0000259" key="8">
    <source>
        <dbReference type="Pfam" id="PF13567"/>
    </source>
</evidence>
<feature type="transmembrane region" description="Helical" evidence="6">
    <location>
        <begin position="491"/>
        <end position="510"/>
    </location>
</feature>